<evidence type="ECO:0000313" key="3">
    <source>
        <dbReference type="Proteomes" id="UP000434172"/>
    </source>
</evidence>
<gene>
    <name evidence="2" type="ORF">GQ607_010363</name>
</gene>
<comment type="caution">
    <text evidence="2">The sequence shown here is derived from an EMBL/GenBank/DDBJ whole genome shotgun (WGS) entry which is preliminary data.</text>
</comment>
<sequence>MLIRIEFTISASTLQAAADRQEGSRTAFPNRRLSHPQHRSCHLNHVASPQLRARGNLNHPQQHFVAKSTVLHRKLVPRSAGYPSPIKRQIPRLPWDEPIHAPEISSPQKARSRASKPASRKEAFFSFSCMKLLHF</sequence>
<organism evidence="2 3">
    <name type="scientific">Colletotrichum asianum</name>
    <dbReference type="NCBI Taxonomy" id="702518"/>
    <lineage>
        <taxon>Eukaryota</taxon>
        <taxon>Fungi</taxon>
        <taxon>Dikarya</taxon>
        <taxon>Ascomycota</taxon>
        <taxon>Pezizomycotina</taxon>
        <taxon>Sordariomycetes</taxon>
        <taxon>Hypocreomycetidae</taxon>
        <taxon>Glomerellales</taxon>
        <taxon>Glomerellaceae</taxon>
        <taxon>Colletotrichum</taxon>
        <taxon>Colletotrichum gloeosporioides species complex</taxon>
    </lineage>
</organism>
<name>A0A8H3W9W2_9PEZI</name>
<accession>A0A8H3W9W2</accession>
<dbReference type="EMBL" id="WOWK01000061">
    <property type="protein sequence ID" value="KAF0322485.1"/>
    <property type="molecule type" value="Genomic_DNA"/>
</dbReference>
<evidence type="ECO:0000313" key="2">
    <source>
        <dbReference type="EMBL" id="KAF0322485.1"/>
    </source>
</evidence>
<feature type="region of interest" description="Disordered" evidence="1">
    <location>
        <begin position="78"/>
        <end position="119"/>
    </location>
</feature>
<reference evidence="2 3" key="1">
    <citation type="submission" date="2019-12" db="EMBL/GenBank/DDBJ databases">
        <title>A genome sequence resource for the geographically widespread anthracnose pathogen Colletotrichum asianum.</title>
        <authorList>
            <person name="Meng Y."/>
        </authorList>
    </citation>
    <scope>NUCLEOTIDE SEQUENCE [LARGE SCALE GENOMIC DNA]</scope>
    <source>
        <strain evidence="2 3">ICMP 18580</strain>
    </source>
</reference>
<feature type="region of interest" description="Disordered" evidence="1">
    <location>
        <begin position="18"/>
        <end position="39"/>
    </location>
</feature>
<proteinExistence type="predicted"/>
<keyword evidence="3" id="KW-1185">Reference proteome</keyword>
<dbReference type="AlphaFoldDB" id="A0A8H3W9W2"/>
<protein>
    <submittedName>
        <fullName evidence="2">Uncharacterized protein</fullName>
    </submittedName>
</protein>
<dbReference type="Proteomes" id="UP000434172">
    <property type="component" value="Unassembled WGS sequence"/>
</dbReference>
<evidence type="ECO:0000256" key="1">
    <source>
        <dbReference type="SAM" id="MobiDB-lite"/>
    </source>
</evidence>